<feature type="region of interest" description="Disordered" evidence="1">
    <location>
        <begin position="273"/>
        <end position="302"/>
    </location>
</feature>
<name>A0A2N0NGS2_9GLOM</name>
<dbReference type="Proteomes" id="UP000232722">
    <property type="component" value="Unassembled WGS sequence"/>
</dbReference>
<proteinExistence type="predicted"/>
<protein>
    <submittedName>
        <fullName evidence="2">Uncharacterized protein</fullName>
    </submittedName>
</protein>
<comment type="caution">
    <text evidence="2">The sequence shown here is derived from an EMBL/GenBank/DDBJ whole genome shotgun (WGS) entry which is preliminary data.</text>
</comment>
<sequence>MKAANLKINTLVLEIHAFKMNEMKVLKPKIEQLTMDLGLQCAKVKVLEKGEIALRLQLDEEKVKCKAFKDASMIVKELNDKQEIKRTVGIGFDYNKSVGKASNITPFKKSAEERGIPFVLKDSLKPLFKTSEAEPLLETPVVIRYELKQEDLKMKESNEMRDEILTNLKPIKVKGNVRLFKAGLGVNSERTKFNKPNNFVNSKNKNNRCHSTENFKSDNKVRVESIDVPTTMTDTPVVPAFDACHKSCSVDNCMTCAFNLMSAYFKNLHAKNENTSPRQHTNNKHARSKTASPPRVRKETYVPKPKTKVYKAVVKEVSSVKSEPSISPRGSVVLPDRNQFCKFAGPNQVWVPKNV</sequence>
<organism evidence="2 3">
    <name type="scientific">Rhizophagus irregularis</name>
    <dbReference type="NCBI Taxonomy" id="588596"/>
    <lineage>
        <taxon>Eukaryota</taxon>
        <taxon>Fungi</taxon>
        <taxon>Fungi incertae sedis</taxon>
        <taxon>Mucoromycota</taxon>
        <taxon>Glomeromycotina</taxon>
        <taxon>Glomeromycetes</taxon>
        <taxon>Glomerales</taxon>
        <taxon>Glomeraceae</taxon>
        <taxon>Rhizophagus</taxon>
    </lineage>
</organism>
<evidence type="ECO:0000313" key="2">
    <source>
        <dbReference type="EMBL" id="PKB93770.1"/>
    </source>
</evidence>
<evidence type="ECO:0000313" key="3">
    <source>
        <dbReference type="Proteomes" id="UP000232722"/>
    </source>
</evidence>
<dbReference type="EMBL" id="LLXJ01007298">
    <property type="protein sequence ID" value="PKB93770.1"/>
    <property type="molecule type" value="Genomic_DNA"/>
</dbReference>
<reference evidence="2 3" key="2">
    <citation type="submission" date="2017-09" db="EMBL/GenBank/DDBJ databases">
        <title>Extensive intraspecific genome diversity in a model arbuscular mycorrhizal fungus.</title>
        <authorList>
            <person name="Chen E.C."/>
            <person name="Morin E."/>
            <person name="Beaudet D."/>
            <person name="Noel J."/>
            <person name="Ndikumana S."/>
            <person name="Charron P."/>
            <person name="St-Onge C."/>
            <person name="Giorgi J."/>
            <person name="Grigoriev I.V."/>
            <person name="Roux C."/>
            <person name="Martin F.M."/>
            <person name="Corradi N."/>
        </authorList>
    </citation>
    <scope>NUCLEOTIDE SEQUENCE [LARGE SCALE GENOMIC DNA]</scope>
    <source>
        <strain evidence="2 3">A5</strain>
    </source>
</reference>
<accession>A0A2N0NGS2</accession>
<gene>
    <name evidence="2" type="ORF">RhiirA5_440384</name>
</gene>
<reference evidence="2 3" key="1">
    <citation type="submission" date="2016-04" db="EMBL/GenBank/DDBJ databases">
        <title>Genome analyses suggest a sexual origin of heterokaryosis in a supposedly ancient asexual fungus.</title>
        <authorList>
            <person name="Ropars J."/>
            <person name="Sedzielewska K."/>
            <person name="Noel J."/>
            <person name="Charron P."/>
            <person name="Farinelli L."/>
            <person name="Marton T."/>
            <person name="Kruger M."/>
            <person name="Pelin A."/>
            <person name="Brachmann A."/>
            <person name="Corradi N."/>
        </authorList>
    </citation>
    <scope>NUCLEOTIDE SEQUENCE [LARGE SCALE GENOMIC DNA]</scope>
    <source>
        <strain evidence="2 3">A5</strain>
    </source>
</reference>
<evidence type="ECO:0000256" key="1">
    <source>
        <dbReference type="SAM" id="MobiDB-lite"/>
    </source>
</evidence>
<dbReference type="VEuPathDB" id="FungiDB:RhiirA1_403337"/>
<dbReference type="AlphaFoldDB" id="A0A2N0NGS2"/>